<evidence type="ECO:0000259" key="5">
    <source>
        <dbReference type="PROSITE" id="PS50893"/>
    </source>
</evidence>
<dbReference type="EC" id="3.6.3.17" evidence="6"/>
<keyword evidence="6" id="KW-0378">Hydrolase</keyword>
<keyword evidence="2" id="KW-0677">Repeat</keyword>
<dbReference type="Pfam" id="PF00005">
    <property type="entry name" value="ABC_tran"/>
    <property type="match status" value="2"/>
</dbReference>
<dbReference type="PROSITE" id="PS50893">
    <property type="entry name" value="ABC_TRANSPORTER_2"/>
    <property type="match status" value="2"/>
</dbReference>
<dbReference type="EMBL" id="LITT01000046">
    <property type="protein sequence ID" value="OAA83959.1"/>
    <property type="molecule type" value="Genomic_DNA"/>
</dbReference>
<accession>A0A168M0W0</accession>
<dbReference type="CDD" id="cd03216">
    <property type="entry name" value="ABC_Carb_Monos_I"/>
    <property type="match status" value="1"/>
</dbReference>
<organism evidence="6 7">
    <name type="scientific">Clostridium ljungdahlii</name>
    <dbReference type="NCBI Taxonomy" id="1538"/>
    <lineage>
        <taxon>Bacteria</taxon>
        <taxon>Bacillati</taxon>
        <taxon>Bacillota</taxon>
        <taxon>Clostridia</taxon>
        <taxon>Eubacteriales</taxon>
        <taxon>Clostridiaceae</taxon>
        <taxon>Clostridium</taxon>
    </lineage>
</organism>
<comment type="caution">
    <text evidence="6">The sequence shown here is derived from an EMBL/GenBank/DDBJ whole genome shotgun (WGS) entry which is preliminary data.</text>
</comment>
<dbReference type="SMART" id="SM00382">
    <property type="entry name" value="AAA"/>
    <property type="match status" value="2"/>
</dbReference>
<dbReference type="Proteomes" id="UP000077407">
    <property type="component" value="Unassembled WGS sequence"/>
</dbReference>
<evidence type="ECO:0000256" key="1">
    <source>
        <dbReference type="ARBA" id="ARBA00022448"/>
    </source>
</evidence>
<dbReference type="InterPro" id="IPR003593">
    <property type="entry name" value="AAA+_ATPase"/>
</dbReference>
<dbReference type="InterPro" id="IPR050107">
    <property type="entry name" value="ABC_carbohydrate_import_ATPase"/>
</dbReference>
<dbReference type="GO" id="GO:0016887">
    <property type="term" value="F:ATP hydrolysis activity"/>
    <property type="evidence" value="ECO:0007669"/>
    <property type="project" value="InterPro"/>
</dbReference>
<dbReference type="CDD" id="cd03215">
    <property type="entry name" value="ABC_Carb_Monos_II"/>
    <property type="match status" value="1"/>
</dbReference>
<dbReference type="PROSITE" id="PS00211">
    <property type="entry name" value="ABC_TRANSPORTER_1"/>
    <property type="match status" value="1"/>
</dbReference>
<keyword evidence="4 6" id="KW-0067">ATP-binding</keyword>
<evidence type="ECO:0000256" key="2">
    <source>
        <dbReference type="ARBA" id="ARBA00022737"/>
    </source>
</evidence>
<keyword evidence="3" id="KW-0547">Nucleotide-binding</keyword>
<name>A0A168M0W0_9CLOT</name>
<dbReference type="RefSeq" id="WP_063556413.1">
    <property type="nucleotide sequence ID" value="NZ_LITT01000046.1"/>
</dbReference>
<keyword evidence="1" id="KW-0813">Transport</keyword>
<proteinExistence type="predicted"/>
<dbReference type="InterPro" id="IPR017871">
    <property type="entry name" value="ABC_transporter-like_CS"/>
</dbReference>
<gene>
    <name evidence="6" type="primary">rbsA_2</name>
    <name evidence="6" type="ORF">WY13_03088</name>
</gene>
<dbReference type="PATRIC" id="fig|1538.10.peg.3110"/>
<dbReference type="PANTHER" id="PTHR43790:SF9">
    <property type="entry name" value="GALACTOFURANOSE TRANSPORTER ATP-BINDING PROTEIN YTFR"/>
    <property type="match status" value="1"/>
</dbReference>
<dbReference type="SUPFAM" id="SSF52540">
    <property type="entry name" value="P-loop containing nucleoside triphosphate hydrolases"/>
    <property type="match status" value="2"/>
</dbReference>
<dbReference type="AlphaFoldDB" id="A0A168M0W0"/>
<protein>
    <submittedName>
        <fullName evidence="6">Ribose import ATP-binding protein RbsA</fullName>
        <ecNumber evidence="6">3.6.3.17</ecNumber>
    </submittedName>
</protein>
<evidence type="ECO:0000256" key="3">
    <source>
        <dbReference type="ARBA" id="ARBA00022741"/>
    </source>
</evidence>
<reference evidence="6 7" key="1">
    <citation type="journal article" date="2015" name="Biotechnol. Bioeng.">
        <title>Genome sequence and phenotypic characterization of Caulobacter segnis.</title>
        <authorList>
            <person name="Patel S."/>
            <person name="Fletcher B."/>
            <person name="Scott D.C."/>
            <person name="Ely B."/>
        </authorList>
    </citation>
    <scope>NUCLEOTIDE SEQUENCE [LARGE SCALE GENOMIC DNA]</scope>
    <source>
        <strain evidence="6 7">ERI-2</strain>
    </source>
</reference>
<dbReference type="GO" id="GO:0005524">
    <property type="term" value="F:ATP binding"/>
    <property type="evidence" value="ECO:0007669"/>
    <property type="project" value="UniProtKB-KW"/>
</dbReference>
<evidence type="ECO:0000313" key="7">
    <source>
        <dbReference type="Proteomes" id="UP000077407"/>
    </source>
</evidence>
<dbReference type="PANTHER" id="PTHR43790">
    <property type="entry name" value="CARBOHYDRATE TRANSPORT ATP-BINDING PROTEIN MG119-RELATED"/>
    <property type="match status" value="1"/>
</dbReference>
<feature type="domain" description="ABC transporter" evidence="5">
    <location>
        <begin position="9"/>
        <end position="249"/>
    </location>
</feature>
<evidence type="ECO:0000313" key="6">
    <source>
        <dbReference type="EMBL" id="OAA83959.1"/>
    </source>
</evidence>
<sequence length="504" mass="55738">MDTNRGTFLNMKDISIEFPGVKVLDKVNFSTNAGRVHAIVGANGAGKSTLMKILSGAYANYTGEIFIAGEKVHIGEPKDAKDLGIQIVYQEVDTSLISYLSVAENIMLDNIVNHMGKKQFVNFKNINDGAEKILKKLNIEIDTKKLISEITLAQKQMVLIARAISMKCRFLILDEPTAPLSTSEIKELFSIVDELKKQNVGIIFISHRLPELFSICDDVTVMRDGKFVVEKQIQATSQKEIVGYMLGRNFENSYEKKHIKPGKKLVEIKNLSDGEKVKDINIYAKSGEIVGIVGLVGAGKTELCNAIFGASKTVSGDKIIEGKKIEIKSPYDAVNAGIALIPEERRKQGVFIEESIAVNITSSSLNKFCKFRNVLDVENENKKAREIIEDLDIKTLDENKKVGLLSGGNQQKVAIGKWLVSDTKVYIFDEPTKGVDIGAKKEIFQLIEGLAEKGKSIIYASCEISELMGITDRIYVIYNGQIVKELNTAETNESDILYYSTGGM</sequence>
<feature type="domain" description="ABC transporter" evidence="5">
    <location>
        <begin position="248"/>
        <end position="504"/>
    </location>
</feature>
<dbReference type="InterPro" id="IPR027417">
    <property type="entry name" value="P-loop_NTPase"/>
</dbReference>
<dbReference type="InterPro" id="IPR003439">
    <property type="entry name" value="ABC_transporter-like_ATP-bd"/>
</dbReference>
<dbReference type="OrthoDB" id="9771863at2"/>
<dbReference type="Gene3D" id="3.40.50.300">
    <property type="entry name" value="P-loop containing nucleotide triphosphate hydrolases"/>
    <property type="match status" value="2"/>
</dbReference>
<evidence type="ECO:0000256" key="4">
    <source>
        <dbReference type="ARBA" id="ARBA00022840"/>
    </source>
</evidence>